<comment type="caution">
    <text evidence="3">The sequence shown here is derived from an EMBL/GenBank/DDBJ whole genome shotgun (WGS) entry which is preliminary data.</text>
</comment>
<dbReference type="InterPro" id="IPR040704">
    <property type="entry name" value="HEPN_AbiU2"/>
</dbReference>
<sequence>MAAGSDDVGMKHSRSEHIFQAVFDQVIEISLRWKLYLQLFDSGTDNVDLLNASGSLVFGLLQRLMLYDIALAIARLTDPEASGQGKYRNENASLRSLISQVRADFTDSDSEEVEKLLGRLDMCVKQIRLHRNKAQAHADLQLSVQGLPGIAYDDLESAITTIQELMIITGRAAGHNIFHFDVIFPYGTDGRKLLETLRVAQRAQKEMSDEVRVSKSKATVQDGEPRKMS</sequence>
<dbReference type="OrthoDB" id="484513at2"/>
<dbReference type="Pfam" id="PF18734">
    <property type="entry name" value="HEPN_AbiU2"/>
    <property type="match status" value="1"/>
</dbReference>
<evidence type="ECO:0000313" key="4">
    <source>
        <dbReference type="Proteomes" id="UP000268623"/>
    </source>
</evidence>
<feature type="domain" description="HEPN AbiU2-like" evidence="2">
    <location>
        <begin position="18"/>
        <end position="173"/>
    </location>
</feature>
<protein>
    <recommendedName>
        <fullName evidence="2">HEPN AbiU2-like domain-containing protein</fullName>
    </recommendedName>
</protein>
<dbReference type="EMBL" id="QWDD01000001">
    <property type="protein sequence ID" value="RNJ51276.1"/>
    <property type="molecule type" value="Genomic_DNA"/>
</dbReference>
<keyword evidence="4" id="KW-1185">Reference proteome</keyword>
<dbReference type="AlphaFoldDB" id="A0A3M9XUF3"/>
<dbReference type="Proteomes" id="UP000268623">
    <property type="component" value="Unassembled WGS sequence"/>
</dbReference>
<organism evidence="3 4">
    <name type="scientific">Methylocystis hirsuta</name>
    <dbReference type="NCBI Taxonomy" id="369798"/>
    <lineage>
        <taxon>Bacteria</taxon>
        <taxon>Pseudomonadati</taxon>
        <taxon>Pseudomonadota</taxon>
        <taxon>Alphaproteobacteria</taxon>
        <taxon>Hyphomicrobiales</taxon>
        <taxon>Methylocystaceae</taxon>
        <taxon>Methylocystis</taxon>
    </lineage>
</organism>
<accession>A0A3M9XUF3</accession>
<evidence type="ECO:0000256" key="1">
    <source>
        <dbReference type="SAM" id="MobiDB-lite"/>
    </source>
</evidence>
<feature type="region of interest" description="Disordered" evidence="1">
    <location>
        <begin position="205"/>
        <end position="229"/>
    </location>
</feature>
<reference evidence="3 4" key="1">
    <citation type="submission" date="2018-08" db="EMBL/GenBank/DDBJ databases">
        <title>Genome sequence of Methylocystis hirsuta CSC1, a methanotroph able to accumulate PHAs.</title>
        <authorList>
            <person name="Bordel S."/>
            <person name="Rodriguez E."/>
            <person name="Gancedo J."/>
            <person name="Munoz R."/>
        </authorList>
    </citation>
    <scope>NUCLEOTIDE SEQUENCE [LARGE SCALE GENOMIC DNA]</scope>
    <source>
        <strain evidence="3 4">CSC1</strain>
    </source>
</reference>
<name>A0A3M9XUF3_9HYPH</name>
<evidence type="ECO:0000313" key="3">
    <source>
        <dbReference type="EMBL" id="RNJ51276.1"/>
    </source>
</evidence>
<evidence type="ECO:0000259" key="2">
    <source>
        <dbReference type="Pfam" id="PF18734"/>
    </source>
</evidence>
<gene>
    <name evidence="3" type="ORF">D1O30_18425</name>
</gene>
<proteinExistence type="predicted"/>
<dbReference type="RefSeq" id="WP_123177151.1">
    <property type="nucleotide sequence ID" value="NZ_QWDD01000001.1"/>
</dbReference>